<feature type="transmembrane region" description="Helical" evidence="2">
    <location>
        <begin position="125"/>
        <end position="149"/>
    </location>
</feature>
<dbReference type="PANTHER" id="PTHR11206">
    <property type="entry name" value="MULTIDRUG RESISTANCE PROTEIN"/>
    <property type="match status" value="1"/>
</dbReference>
<accession>F6HSN7</accession>
<sequence>MFCNTRVSNELGAGNSQAAQIAVWAVILLAVIDAVTVSTVLFRCRYVLGEAYSNDKQVVGYVAVMTPLICISIMMDSLQGVLSGVARGSGQQKIGAYVNLGAFYLVGVPVAVILGFVLRLKGKRLWIGIVAGSVVQATLLFLITGFTNWKKQENKARERMIEGASSAENRSN</sequence>
<reference evidence="4" key="1">
    <citation type="journal article" date="2007" name="Nature">
        <title>The grapevine genome sequence suggests ancestral hexaploidization in major angiosperm phyla.</title>
        <authorList>
            <consortium name="The French-Italian Public Consortium for Grapevine Genome Characterization."/>
            <person name="Jaillon O."/>
            <person name="Aury J.-M."/>
            <person name="Noel B."/>
            <person name="Policriti A."/>
            <person name="Clepet C."/>
            <person name="Casagrande A."/>
            <person name="Choisne N."/>
            <person name="Aubourg S."/>
            <person name="Vitulo N."/>
            <person name="Jubin C."/>
            <person name="Vezzi A."/>
            <person name="Legeai F."/>
            <person name="Hugueney P."/>
            <person name="Dasilva C."/>
            <person name="Horner D."/>
            <person name="Mica E."/>
            <person name="Jublot D."/>
            <person name="Poulain J."/>
            <person name="Bruyere C."/>
            <person name="Billault A."/>
            <person name="Segurens B."/>
            <person name="Gouyvenoux M."/>
            <person name="Ugarte E."/>
            <person name="Cattonaro F."/>
            <person name="Anthouard V."/>
            <person name="Vico V."/>
            <person name="Del Fabbro C."/>
            <person name="Alaux M."/>
            <person name="Di Gaspero G."/>
            <person name="Dumas V."/>
            <person name="Felice N."/>
            <person name="Paillard S."/>
            <person name="Juman I."/>
            <person name="Moroldo M."/>
            <person name="Scalabrin S."/>
            <person name="Canaguier A."/>
            <person name="Le Clainche I."/>
            <person name="Malacrida G."/>
            <person name="Durand E."/>
            <person name="Pesole G."/>
            <person name="Laucou V."/>
            <person name="Chatelet P."/>
            <person name="Merdinoglu D."/>
            <person name="Delledonne M."/>
            <person name="Pezzotti M."/>
            <person name="Lecharny A."/>
            <person name="Scarpelli C."/>
            <person name="Artiguenave F."/>
            <person name="Pe M.E."/>
            <person name="Valle G."/>
            <person name="Morgante M."/>
            <person name="Caboche M."/>
            <person name="Adam-Blondon A.-F."/>
            <person name="Weissenbach J."/>
            <person name="Quetier F."/>
            <person name="Wincker P."/>
        </authorList>
    </citation>
    <scope>NUCLEOTIDE SEQUENCE [LARGE SCALE GENOMIC DNA]</scope>
    <source>
        <strain evidence="4">cv. Pinot noir / PN40024</strain>
    </source>
</reference>
<dbReference type="Proteomes" id="UP000009183">
    <property type="component" value="Chromosome 14"/>
</dbReference>
<dbReference type="InterPro" id="IPR002528">
    <property type="entry name" value="MATE_fam"/>
</dbReference>
<keyword evidence="2" id="KW-0812">Transmembrane</keyword>
<keyword evidence="4" id="KW-1185">Reference proteome</keyword>
<protein>
    <submittedName>
        <fullName evidence="3">Uncharacterized protein</fullName>
    </submittedName>
</protein>
<dbReference type="HOGENOM" id="CLU_012893_2_2_1"/>
<name>F6HSN7_VITVI</name>
<evidence type="ECO:0000256" key="2">
    <source>
        <dbReference type="SAM" id="Phobius"/>
    </source>
</evidence>
<comment type="similarity">
    <text evidence="1">Belongs to the multi antimicrobial extrusion (MATE) (TC 2.A.66.1) family.</text>
</comment>
<dbReference type="AlphaFoldDB" id="F6HSN7"/>
<organism evidence="3 4">
    <name type="scientific">Vitis vinifera</name>
    <name type="common">Grape</name>
    <dbReference type="NCBI Taxonomy" id="29760"/>
    <lineage>
        <taxon>Eukaryota</taxon>
        <taxon>Viridiplantae</taxon>
        <taxon>Streptophyta</taxon>
        <taxon>Embryophyta</taxon>
        <taxon>Tracheophyta</taxon>
        <taxon>Spermatophyta</taxon>
        <taxon>Magnoliopsida</taxon>
        <taxon>eudicotyledons</taxon>
        <taxon>Gunneridae</taxon>
        <taxon>Pentapetalae</taxon>
        <taxon>rosids</taxon>
        <taxon>Vitales</taxon>
        <taxon>Vitaceae</taxon>
        <taxon>Viteae</taxon>
        <taxon>Vitis</taxon>
    </lineage>
</organism>
<dbReference type="EMBL" id="FN596245">
    <property type="protein sequence ID" value="CCB57678.1"/>
    <property type="molecule type" value="Genomic_DNA"/>
</dbReference>
<dbReference type="Pfam" id="PF01554">
    <property type="entry name" value="MatE"/>
    <property type="match status" value="1"/>
</dbReference>
<dbReference type="PaxDb" id="29760-VIT_14s0006g02270.t01"/>
<proteinExistence type="inferred from homology"/>
<evidence type="ECO:0000313" key="3">
    <source>
        <dbReference type="EMBL" id="CCB57678.1"/>
    </source>
</evidence>
<dbReference type="GO" id="GO:0016020">
    <property type="term" value="C:membrane"/>
    <property type="evidence" value="ECO:0007669"/>
    <property type="project" value="InterPro"/>
</dbReference>
<evidence type="ECO:0000256" key="1">
    <source>
        <dbReference type="ARBA" id="ARBA00010199"/>
    </source>
</evidence>
<keyword evidence="2" id="KW-1133">Transmembrane helix</keyword>
<gene>
    <name evidence="3" type="ordered locus">VIT_14s0006g02270</name>
</gene>
<dbReference type="eggNOG" id="KOG1347">
    <property type="taxonomic scope" value="Eukaryota"/>
</dbReference>
<feature type="transmembrane region" description="Helical" evidence="2">
    <location>
        <begin position="58"/>
        <end position="75"/>
    </location>
</feature>
<dbReference type="OrthoDB" id="2126698at2759"/>
<evidence type="ECO:0000313" key="4">
    <source>
        <dbReference type="Proteomes" id="UP000009183"/>
    </source>
</evidence>
<dbReference type="InParanoid" id="F6HSN7"/>
<feature type="transmembrane region" description="Helical" evidence="2">
    <location>
        <begin position="96"/>
        <end position="119"/>
    </location>
</feature>
<feature type="transmembrane region" description="Helical" evidence="2">
    <location>
        <begin position="21"/>
        <end position="42"/>
    </location>
</feature>
<dbReference type="GO" id="GO:0042910">
    <property type="term" value="F:xenobiotic transmembrane transporter activity"/>
    <property type="evidence" value="ECO:0007669"/>
    <property type="project" value="InterPro"/>
</dbReference>
<dbReference type="GO" id="GO:0015297">
    <property type="term" value="F:antiporter activity"/>
    <property type="evidence" value="ECO:0007669"/>
    <property type="project" value="InterPro"/>
</dbReference>
<keyword evidence="2" id="KW-0472">Membrane</keyword>